<comment type="caution">
    <text evidence="2">The sequence shown here is derived from an EMBL/GenBank/DDBJ whole genome shotgun (WGS) entry which is preliminary data.</text>
</comment>
<sequence>MKKTLLSLLLLLFSILQANATHIVGGEIELQVVKNLPNATHRLSLNLYFDDINGNVGAKDPTVSLVVYRKRDNAYQGVATLPIISDSLIGFSNPNCVQNNSVRTRLIRYSGYIYLLPENFNDPDGYYFVWERCCRNNTITNIQSPEAAGSVFYLAFPALIKDGKTFENSSPLFGKLTGDYICRGRPFVFDFGATDADKDSLVYSLVTPLNGFSNTQNPKPDFPVASSNYPLVRWQAGYGVNNVIPGPQPLRVNPRTGQLSVTTDLLGLYVFCVLTEEFRNGKKIGEVRRDFQLKVIDCPTNNAPLSFLREKGKTDFYDINQTITIKANQQKCLSILETDLDPNQELNLKIIPNNFSGSYTLSPTSIRTNTYKDTLRAELCFDACTASFDGKPLIFDLIAWDNGCPQPLVSTLRVKVIVEPDLNNRPNISTDLQNRKGEVVINQQLKFNLFGKDIDNDNITITAKGRGFNLADIGMNFGSVTGLGTVSSPFTWTPNCNAVRSNDYIVDFFIVDNRCNRNLKDSISVNLKALPIPSLAPNVLTSLAKNEIEIILDGTDAQPINFDVTAQDPDADPIKLYAVGKGFDLTKVGAVWTNKNGIAKIINPFSWKVDCSLLEGKDQANYVIDFITEDNSCNPNRFDTVSVNVVLKSKLVGYDNFKPVNVFTPNGDGKNEYFSLTDLPENNCFEKFEFIQIFDRWGGMVYESKDRNFRWTGGEYASAEYYYLLKFTKREFKGWVNLIR</sequence>
<dbReference type="Proteomes" id="UP000524404">
    <property type="component" value="Unassembled WGS sequence"/>
</dbReference>
<gene>
    <name evidence="2" type="ORF">HNP25_001726</name>
</gene>
<accession>A0A841ELM8</accession>
<organism evidence="2 3">
    <name type="scientific">Arcicella rosea</name>
    <dbReference type="NCBI Taxonomy" id="502909"/>
    <lineage>
        <taxon>Bacteria</taxon>
        <taxon>Pseudomonadati</taxon>
        <taxon>Bacteroidota</taxon>
        <taxon>Cytophagia</taxon>
        <taxon>Cytophagales</taxon>
        <taxon>Flectobacillaceae</taxon>
        <taxon>Arcicella</taxon>
    </lineage>
</organism>
<dbReference type="NCBIfam" id="TIGR04131">
    <property type="entry name" value="Bac_Flav_CTERM"/>
    <property type="match status" value="1"/>
</dbReference>
<keyword evidence="3" id="KW-1185">Reference proteome</keyword>
<evidence type="ECO:0000256" key="1">
    <source>
        <dbReference type="SAM" id="SignalP"/>
    </source>
</evidence>
<proteinExistence type="predicted"/>
<dbReference type="InterPro" id="IPR026341">
    <property type="entry name" value="T9SS_type_B"/>
</dbReference>
<feature type="chain" id="PRO_5032945836" evidence="1">
    <location>
        <begin position="21"/>
        <end position="740"/>
    </location>
</feature>
<dbReference type="Pfam" id="PF13585">
    <property type="entry name" value="CHU_C"/>
    <property type="match status" value="1"/>
</dbReference>
<name>A0A841ELM8_9BACT</name>
<evidence type="ECO:0000313" key="3">
    <source>
        <dbReference type="Proteomes" id="UP000524404"/>
    </source>
</evidence>
<evidence type="ECO:0000313" key="2">
    <source>
        <dbReference type="EMBL" id="MBB6003074.1"/>
    </source>
</evidence>
<reference evidence="2 3" key="1">
    <citation type="submission" date="2020-08" db="EMBL/GenBank/DDBJ databases">
        <title>Functional genomics of gut bacteria from endangered species of beetles.</title>
        <authorList>
            <person name="Carlos-Shanley C."/>
        </authorList>
    </citation>
    <scope>NUCLEOTIDE SEQUENCE [LARGE SCALE GENOMIC DNA]</scope>
    <source>
        <strain evidence="2 3">S00070</strain>
    </source>
</reference>
<dbReference type="AlphaFoldDB" id="A0A841ELM8"/>
<dbReference type="RefSeq" id="WP_184133291.1">
    <property type="nucleotide sequence ID" value="NZ_JACHKT010000010.1"/>
</dbReference>
<dbReference type="EMBL" id="JACHKT010000010">
    <property type="protein sequence ID" value="MBB6003074.1"/>
    <property type="molecule type" value="Genomic_DNA"/>
</dbReference>
<keyword evidence="1" id="KW-0732">Signal</keyword>
<feature type="signal peptide" evidence="1">
    <location>
        <begin position="1"/>
        <end position="20"/>
    </location>
</feature>
<protein>
    <submittedName>
        <fullName evidence="2">Gliding motility-associated-like protein</fullName>
    </submittedName>
</protein>